<organism evidence="1">
    <name type="scientific">Streptomyces sp. SID7499</name>
    <dbReference type="NCBI Taxonomy" id="2706086"/>
    <lineage>
        <taxon>Bacteria</taxon>
        <taxon>Bacillati</taxon>
        <taxon>Actinomycetota</taxon>
        <taxon>Actinomycetes</taxon>
        <taxon>Kitasatosporales</taxon>
        <taxon>Streptomycetaceae</taxon>
        <taxon>Streptomyces</taxon>
    </lineage>
</organism>
<gene>
    <name evidence="1" type="ORF">G3M58_63610</name>
</gene>
<evidence type="ECO:0000313" key="1">
    <source>
        <dbReference type="EMBL" id="NEE17248.1"/>
    </source>
</evidence>
<comment type="caution">
    <text evidence="1">The sequence shown here is derived from an EMBL/GenBank/DDBJ whole genome shotgun (WGS) entry which is preliminary data.</text>
</comment>
<dbReference type="EMBL" id="JAAGMN010006706">
    <property type="protein sequence ID" value="NEE17248.1"/>
    <property type="molecule type" value="Genomic_DNA"/>
</dbReference>
<dbReference type="InterPro" id="IPR011989">
    <property type="entry name" value="ARM-like"/>
</dbReference>
<protein>
    <recommendedName>
        <fullName evidence="2">HEAT repeat domain-containing protein</fullName>
    </recommendedName>
</protein>
<reference evidence="1" key="1">
    <citation type="submission" date="2020-01" db="EMBL/GenBank/DDBJ databases">
        <title>Insect and environment-associated Actinomycetes.</title>
        <authorList>
            <person name="Currrie C."/>
            <person name="Chevrette M."/>
            <person name="Carlson C."/>
            <person name="Stubbendieck R."/>
            <person name="Wendt-Pienkowski E."/>
        </authorList>
    </citation>
    <scope>NUCLEOTIDE SEQUENCE</scope>
    <source>
        <strain evidence="1">SID7499</strain>
    </source>
</reference>
<evidence type="ECO:0008006" key="2">
    <source>
        <dbReference type="Google" id="ProtNLM"/>
    </source>
</evidence>
<proteinExistence type="predicted"/>
<sequence length="440" mass="47206">MNEDIRGGEAAAARLARGARLDEVLDVDDPAAWTGLDAGVRAWGGYGIEDLPDKAWVEALDGATGPPGRFGAGRWAFRSSRRRAEPAHGPSIEPRLAVALCHPDGHIREAALARVAAHPALLPLVVIRAADWATPVRDKARELLRAGLDVRTGVALASLILRIGRRERGAYGVELLAAMLRRAPHGAPATLFVHPDRTVRRFAYRLAAEESLLAPDRFARTAARDDDVVVQSLCAEAALAAVREGAGLDEVLEPLLTARNTRARSAGVTALRRAGRPERALEFLADRSALVRACARYVVRQDGSDPLSWYRQRCAQADDPALPPGAAIGLAECGERGDAALLLALLAHRVPAVRARAVAGLRALDVTAVEELRSLIDDPAPGVVREATAALLPSAELLPEAWLTERLAEDRPPQVRLAAHRLAEARGRTVRLPYRPGRGC</sequence>
<dbReference type="AlphaFoldDB" id="A0A6G3XHF7"/>
<dbReference type="SUPFAM" id="SSF48371">
    <property type="entry name" value="ARM repeat"/>
    <property type="match status" value="1"/>
</dbReference>
<dbReference type="InterPro" id="IPR016024">
    <property type="entry name" value="ARM-type_fold"/>
</dbReference>
<dbReference type="Gene3D" id="1.25.10.10">
    <property type="entry name" value="Leucine-rich Repeat Variant"/>
    <property type="match status" value="1"/>
</dbReference>
<name>A0A6G3XHF7_9ACTN</name>
<accession>A0A6G3XHF7</accession>